<reference evidence="12 13" key="1">
    <citation type="submission" date="2019-09" db="EMBL/GenBank/DDBJ databases">
        <title>Bird 10,000 Genomes (B10K) Project - Family phase.</title>
        <authorList>
            <person name="Zhang G."/>
        </authorList>
    </citation>
    <scope>NUCLEOTIDE SEQUENCE [LARGE SCALE GENOMIC DNA]</scope>
    <source>
        <strain evidence="12">B10K-DU-001-42</strain>
        <tissue evidence="12">Muscle</tissue>
    </source>
</reference>
<feature type="transmembrane region" description="Helical" evidence="10">
    <location>
        <begin position="23"/>
        <end position="46"/>
    </location>
</feature>
<evidence type="ECO:0000256" key="2">
    <source>
        <dbReference type="ARBA" id="ARBA00004141"/>
    </source>
</evidence>
<feature type="transmembrane region" description="Helical" evidence="10">
    <location>
        <begin position="236"/>
        <end position="259"/>
    </location>
</feature>
<evidence type="ECO:0000256" key="6">
    <source>
        <dbReference type="ARBA" id="ARBA00023136"/>
    </source>
</evidence>
<evidence type="ECO:0000256" key="4">
    <source>
        <dbReference type="ARBA" id="ARBA00022989"/>
    </source>
</evidence>
<dbReference type="PROSITE" id="PS50262">
    <property type="entry name" value="G_PROTEIN_RECEP_F1_2"/>
    <property type="match status" value="1"/>
</dbReference>
<protein>
    <submittedName>
        <fullName evidence="12">O1020 protein</fullName>
    </submittedName>
</protein>
<keyword evidence="3 10" id="KW-0812">Transmembrane</keyword>
<evidence type="ECO:0000256" key="5">
    <source>
        <dbReference type="ARBA" id="ARBA00023040"/>
    </source>
</evidence>
<evidence type="ECO:0000256" key="8">
    <source>
        <dbReference type="ARBA" id="ARBA00023180"/>
    </source>
</evidence>
<dbReference type="PANTHER" id="PTHR48018">
    <property type="entry name" value="OLFACTORY RECEPTOR"/>
    <property type="match status" value="1"/>
</dbReference>
<feature type="transmembrane region" description="Helical" evidence="10">
    <location>
        <begin position="203"/>
        <end position="224"/>
    </location>
</feature>
<dbReference type="InterPro" id="IPR000276">
    <property type="entry name" value="GPCR_Rhodpsn"/>
</dbReference>
<evidence type="ECO:0000313" key="12">
    <source>
        <dbReference type="EMBL" id="NXR06372.1"/>
    </source>
</evidence>
<evidence type="ECO:0000256" key="10">
    <source>
        <dbReference type="SAM" id="Phobius"/>
    </source>
</evidence>
<sequence length="311" mass="33471">MVAGNDTSGLVLLGLPSRAELQAAWFVLLLAAYAVTLAGNVGVLLLVRSDPRLHTPMYFFLSHLSLLDTCYSSAITPPALLNLLLQEKVISFAGCAAQLFVFASCATAECYLLAAMAYDRRLAVWEPLLYSLATSHRLCVAMVLGACLAGLVSSAIHTVSIFRLPFCAPKRMDHFFCYGRPLLAQSCAATCLSEVTTAAVVGFNVLGTAVFILGSYLLVLSSVLRLRSVPARRKAFSTCAAHSVSAALYYSSSLFMYLQPSSSRSPPHDKVISVVYSVAAPMLNPLIYSLRNTDVKNSMRKAKGRVLSSLP</sequence>
<keyword evidence="8" id="KW-0325">Glycoprotein</keyword>
<keyword evidence="6 10" id="KW-0472">Membrane</keyword>
<accession>A0A7L2I600</accession>
<feature type="non-terminal residue" evidence="12">
    <location>
        <position position="1"/>
    </location>
</feature>
<proteinExistence type="predicted"/>
<dbReference type="GO" id="GO:0016020">
    <property type="term" value="C:membrane"/>
    <property type="evidence" value="ECO:0007669"/>
    <property type="project" value="UniProtKB-SubCell"/>
</dbReference>
<comment type="subcellular location">
    <subcellularLocation>
        <location evidence="2">Membrane</location>
        <topology evidence="2">Multi-pass membrane protein</topology>
    </subcellularLocation>
</comment>
<evidence type="ECO:0000256" key="7">
    <source>
        <dbReference type="ARBA" id="ARBA00023170"/>
    </source>
</evidence>
<evidence type="ECO:0000256" key="3">
    <source>
        <dbReference type="ARBA" id="ARBA00022692"/>
    </source>
</evidence>
<feature type="domain" description="G-protein coupled receptors family 1 profile" evidence="11">
    <location>
        <begin position="39"/>
        <end position="288"/>
    </location>
</feature>
<dbReference type="PRINTS" id="PR00237">
    <property type="entry name" value="GPCRRHODOPSN"/>
</dbReference>
<dbReference type="InterPro" id="IPR000725">
    <property type="entry name" value="Olfact_rcpt"/>
</dbReference>
<dbReference type="GO" id="GO:0004930">
    <property type="term" value="F:G protein-coupled receptor activity"/>
    <property type="evidence" value="ECO:0007669"/>
    <property type="project" value="UniProtKB-KW"/>
</dbReference>
<dbReference type="AlphaFoldDB" id="A0A7L2I600"/>
<evidence type="ECO:0000313" key="13">
    <source>
        <dbReference type="Proteomes" id="UP000536381"/>
    </source>
</evidence>
<dbReference type="FunFam" id="1.20.1070.10:FF:000003">
    <property type="entry name" value="Olfactory receptor"/>
    <property type="match status" value="1"/>
</dbReference>
<feature type="non-terminal residue" evidence="12">
    <location>
        <position position="311"/>
    </location>
</feature>
<comment type="caution">
    <text evidence="12">The sequence shown here is derived from an EMBL/GenBank/DDBJ whole genome shotgun (WGS) entry which is preliminary data.</text>
</comment>
<feature type="transmembrane region" description="Helical" evidence="10">
    <location>
        <begin position="138"/>
        <end position="162"/>
    </location>
</feature>
<dbReference type="OrthoDB" id="9440489at2759"/>
<dbReference type="InterPro" id="IPR017452">
    <property type="entry name" value="GPCR_Rhodpsn_7TM"/>
</dbReference>
<dbReference type="Gene3D" id="1.20.1070.10">
    <property type="entry name" value="Rhodopsin 7-helix transmembrane proteins"/>
    <property type="match status" value="1"/>
</dbReference>
<evidence type="ECO:0000259" key="11">
    <source>
        <dbReference type="PROSITE" id="PS50262"/>
    </source>
</evidence>
<dbReference type="Proteomes" id="UP000536381">
    <property type="component" value="Unassembled WGS sequence"/>
</dbReference>
<keyword evidence="13" id="KW-1185">Reference proteome</keyword>
<keyword evidence="4 10" id="KW-1133">Transmembrane helix</keyword>
<comment type="function">
    <text evidence="1">Odorant receptor.</text>
</comment>
<dbReference type="GO" id="GO:0004984">
    <property type="term" value="F:olfactory receptor activity"/>
    <property type="evidence" value="ECO:0007669"/>
    <property type="project" value="InterPro"/>
</dbReference>
<organism evidence="12 13">
    <name type="scientific">Semnornis frantzii</name>
    <dbReference type="NCBI Taxonomy" id="91796"/>
    <lineage>
        <taxon>Eukaryota</taxon>
        <taxon>Metazoa</taxon>
        <taxon>Chordata</taxon>
        <taxon>Craniata</taxon>
        <taxon>Vertebrata</taxon>
        <taxon>Euteleostomi</taxon>
        <taxon>Archelosauria</taxon>
        <taxon>Archosauria</taxon>
        <taxon>Dinosauria</taxon>
        <taxon>Saurischia</taxon>
        <taxon>Theropoda</taxon>
        <taxon>Coelurosauria</taxon>
        <taxon>Aves</taxon>
        <taxon>Neognathae</taxon>
        <taxon>Neoaves</taxon>
        <taxon>Telluraves</taxon>
        <taxon>Coraciimorphae</taxon>
        <taxon>Piciformes</taxon>
        <taxon>Ramphastidae</taxon>
        <taxon>Semnornis</taxon>
    </lineage>
</organism>
<feature type="transmembrane region" description="Helical" evidence="10">
    <location>
        <begin position="58"/>
        <end position="77"/>
    </location>
</feature>
<dbReference type="EMBL" id="VWYK01009487">
    <property type="protein sequence ID" value="NXR06372.1"/>
    <property type="molecule type" value="Genomic_DNA"/>
</dbReference>
<feature type="transmembrane region" description="Helical" evidence="10">
    <location>
        <begin position="271"/>
        <end position="290"/>
    </location>
</feature>
<keyword evidence="5" id="KW-0297">G-protein coupled receptor</keyword>
<evidence type="ECO:0000256" key="1">
    <source>
        <dbReference type="ARBA" id="ARBA00002936"/>
    </source>
</evidence>
<dbReference type="SUPFAM" id="SSF81321">
    <property type="entry name" value="Family A G protein-coupled receptor-like"/>
    <property type="match status" value="1"/>
</dbReference>
<gene>
    <name evidence="12" type="ORF">SEMFRA_R04406</name>
</gene>
<feature type="transmembrane region" description="Helical" evidence="10">
    <location>
        <begin position="89"/>
        <end position="118"/>
    </location>
</feature>
<dbReference type="PRINTS" id="PR00245">
    <property type="entry name" value="OLFACTORYR"/>
</dbReference>
<keyword evidence="7" id="KW-0675">Receptor</keyword>
<evidence type="ECO:0000256" key="9">
    <source>
        <dbReference type="ARBA" id="ARBA00023224"/>
    </source>
</evidence>
<name>A0A7L2I600_9PICI</name>
<keyword evidence="9" id="KW-0807">Transducer</keyword>
<dbReference type="Pfam" id="PF13853">
    <property type="entry name" value="7tm_4"/>
    <property type="match status" value="1"/>
</dbReference>